<evidence type="ECO:0000256" key="3">
    <source>
        <dbReference type="ARBA" id="ARBA00022448"/>
    </source>
</evidence>
<dbReference type="Pfam" id="PF07690">
    <property type="entry name" value="MFS_1"/>
    <property type="match status" value="1"/>
</dbReference>
<feature type="transmembrane region" description="Helical" evidence="8">
    <location>
        <begin position="324"/>
        <end position="347"/>
    </location>
</feature>
<keyword evidence="3" id="KW-0813">Transport</keyword>
<feature type="domain" description="Major facilitator superfamily (MFS) profile" evidence="9">
    <location>
        <begin position="15"/>
        <end position="458"/>
    </location>
</feature>
<dbReference type="AlphaFoldDB" id="W6T7I6"/>
<reference evidence="10 11" key="1">
    <citation type="journal article" date="2014" name="Genome Announc.">
        <title>Genome Sequence of Lactobacillus fabifermentans Strain T30PCM01, Isolated from Fermenting Grape Marc.</title>
        <authorList>
            <person name="Treu L."/>
            <person name="Vendramin V."/>
            <person name="Bovo B."/>
            <person name="Giacomini A."/>
            <person name="Corich V."/>
            <person name="Campanaro S."/>
        </authorList>
    </citation>
    <scope>NUCLEOTIDE SEQUENCE [LARGE SCALE GENOMIC DNA]</scope>
    <source>
        <strain evidence="10 11">T30PCM01</strain>
    </source>
</reference>
<feature type="transmembrane region" description="Helical" evidence="8">
    <location>
        <begin position="111"/>
        <end position="131"/>
    </location>
</feature>
<dbReference type="Proteomes" id="UP000019247">
    <property type="component" value="Unassembled WGS sequence"/>
</dbReference>
<evidence type="ECO:0000256" key="1">
    <source>
        <dbReference type="ARBA" id="ARBA00004651"/>
    </source>
</evidence>
<dbReference type="HOGENOM" id="CLU_000960_28_0_9"/>
<evidence type="ECO:0000259" key="9">
    <source>
        <dbReference type="PROSITE" id="PS50850"/>
    </source>
</evidence>
<keyword evidence="5 8" id="KW-0812">Transmembrane</keyword>
<feature type="transmembrane region" description="Helical" evidence="8">
    <location>
        <begin position="80"/>
        <end position="99"/>
    </location>
</feature>
<dbReference type="SUPFAM" id="SSF103473">
    <property type="entry name" value="MFS general substrate transporter"/>
    <property type="match status" value="1"/>
</dbReference>
<keyword evidence="7 8" id="KW-0472">Membrane</keyword>
<comment type="caution">
    <text evidence="10">The sequence shown here is derived from an EMBL/GenBank/DDBJ whole genome shotgun (WGS) entry which is preliminary data.</text>
</comment>
<dbReference type="PATRIC" id="fig|1400520.3.peg.1638"/>
<feature type="transmembrane region" description="Helical" evidence="8">
    <location>
        <begin position="53"/>
        <end position="73"/>
    </location>
</feature>
<dbReference type="InterPro" id="IPR011701">
    <property type="entry name" value="MFS"/>
</dbReference>
<feature type="transmembrane region" description="Helical" evidence="8">
    <location>
        <begin position="353"/>
        <end position="379"/>
    </location>
</feature>
<gene>
    <name evidence="10" type="ORF">LFAB_08355</name>
</gene>
<feature type="transmembrane region" description="Helical" evidence="8">
    <location>
        <begin position="263"/>
        <end position="288"/>
    </location>
</feature>
<dbReference type="Gene3D" id="1.20.1720.10">
    <property type="entry name" value="Multidrug resistance protein D"/>
    <property type="match status" value="1"/>
</dbReference>
<dbReference type="EMBL" id="AWWK01000035">
    <property type="protein sequence ID" value="ETY74266.1"/>
    <property type="molecule type" value="Genomic_DNA"/>
</dbReference>
<protein>
    <submittedName>
        <fullName evidence="10">Multidrug transporter</fullName>
    </submittedName>
</protein>
<keyword evidence="6 8" id="KW-1133">Transmembrane helix</keyword>
<accession>W6T7I6</accession>
<dbReference type="OrthoDB" id="9816041at2"/>
<dbReference type="GO" id="GO:0022857">
    <property type="term" value="F:transmembrane transporter activity"/>
    <property type="evidence" value="ECO:0007669"/>
    <property type="project" value="InterPro"/>
</dbReference>
<feature type="transmembrane region" description="Helical" evidence="8">
    <location>
        <begin position="138"/>
        <end position="161"/>
    </location>
</feature>
<dbReference type="NCBIfam" id="TIGR00711">
    <property type="entry name" value="efflux_EmrB"/>
    <property type="match status" value="1"/>
</dbReference>
<dbReference type="PRINTS" id="PR01036">
    <property type="entry name" value="TCRTETB"/>
</dbReference>
<evidence type="ECO:0000313" key="10">
    <source>
        <dbReference type="EMBL" id="ETY74266.1"/>
    </source>
</evidence>
<keyword evidence="4" id="KW-1003">Cell membrane</keyword>
<evidence type="ECO:0000256" key="2">
    <source>
        <dbReference type="ARBA" id="ARBA00008537"/>
    </source>
</evidence>
<evidence type="ECO:0000313" key="11">
    <source>
        <dbReference type="Proteomes" id="UP000019247"/>
    </source>
</evidence>
<dbReference type="PROSITE" id="PS50850">
    <property type="entry name" value="MFS"/>
    <property type="match status" value="1"/>
</dbReference>
<dbReference type="STRING" id="1400520.LFAB_08355"/>
<name>W6T7I6_9LACO</name>
<dbReference type="InterPro" id="IPR020846">
    <property type="entry name" value="MFS_dom"/>
</dbReference>
<comment type="similarity">
    <text evidence="2">Belongs to the major facilitator superfamily. EmrB family.</text>
</comment>
<comment type="subcellular location">
    <subcellularLocation>
        <location evidence="1">Cell membrane</location>
        <topology evidence="1">Multi-pass membrane protein</topology>
    </subcellularLocation>
</comment>
<feature type="transmembrane region" description="Helical" evidence="8">
    <location>
        <begin position="167"/>
        <end position="188"/>
    </location>
</feature>
<evidence type="ECO:0000256" key="4">
    <source>
        <dbReference type="ARBA" id="ARBA00022475"/>
    </source>
</evidence>
<dbReference type="PANTHER" id="PTHR42718">
    <property type="entry name" value="MAJOR FACILITATOR SUPERFAMILY MULTIDRUG TRANSPORTER MFSC"/>
    <property type="match status" value="1"/>
</dbReference>
<dbReference type="InterPro" id="IPR036259">
    <property type="entry name" value="MFS_trans_sf"/>
</dbReference>
<dbReference type="RefSeq" id="WP_033613961.1">
    <property type="nucleotide sequence ID" value="NZ_KK036488.1"/>
</dbReference>
<dbReference type="InterPro" id="IPR004638">
    <property type="entry name" value="EmrB-like"/>
</dbReference>
<feature type="transmembrane region" description="Helical" evidence="8">
    <location>
        <begin position="400"/>
        <end position="420"/>
    </location>
</feature>
<evidence type="ECO:0000256" key="6">
    <source>
        <dbReference type="ARBA" id="ARBA00022989"/>
    </source>
</evidence>
<feature type="transmembrane region" description="Helical" evidence="8">
    <location>
        <begin position="225"/>
        <end position="242"/>
    </location>
</feature>
<dbReference type="GO" id="GO:0005886">
    <property type="term" value="C:plasma membrane"/>
    <property type="evidence" value="ECO:0007669"/>
    <property type="project" value="UniProtKB-SubCell"/>
</dbReference>
<dbReference type="PANTHER" id="PTHR42718:SF9">
    <property type="entry name" value="MAJOR FACILITATOR SUPERFAMILY MULTIDRUG TRANSPORTER MFSC"/>
    <property type="match status" value="1"/>
</dbReference>
<feature type="transmembrane region" description="Helical" evidence="8">
    <location>
        <begin position="200"/>
        <end position="219"/>
    </location>
</feature>
<evidence type="ECO:0000256" key="5">
    <source>
        <dbReference type="ARBA" id="ARBA00022692"/>
    </source>
</evidence>
<dbReference type="CDD" id="cd17503">
    <property type="entry name" value="MFS_LmrB_MDR_like"/>
    <property type="match status" value="1"/>
</dbReference>
<dbReference type="Gene3D" id="1.20.1250.20">
    <property type="entry name" value="MFS general substrate transporter like domains"/>
    <property type="match status" value="1"/>
</dbReference>
<evidence type="ECO:0000256" key="7">
    <source>
        <dbReference type="ARBA" id="ARBA00023136"/>
    </source>
</evidence>
<dbReference type="eggNOG" id="COG2814">
    <property type="taxonomic scope" value="Bacteria"/>
</dbReference>
<proteinExistence type="inferred from homology"/>
<organism evidence="10 11">
    <name type="scientific">Lactiplantibacillus fabifermentans T30PCM01</name>
    <dbReference type="NCBI Taxonomy" id="1400520"/>
    <lineage>
        <taxon>Bacteria</taxon>
        <taxon>Bacillati</taxon>
        <taxon>Bacillota</taxon>
        <taxon>Bacilli</taxon>
        <taxon>Lactobacillales</taxon>
        <taxon>Lactobacillaceae</taxon>
        <taxon>Lactiplantibacillus</taxon>
    </lineage>
</organism>
<sequence>MSTKAKKFSLQDYLFIATVLLGAFLSSLTETIMNNALPTIMTAFSVSQDTAQWLSTGYILVVGIMMPATAYFMDRFNLRSLFIGTFSLFLAATLLAGLAPNFQLLFIGRMLQAVSVGVSMPVASNVLMLIFPKEQRGMAMGLSGVVVILGPALGPTLAGWILKTHSWRMLFHMISPIAAAVVICALFFVHNITQTKPVKLDWLSLLLSTVGLGALLYGFSSFGTWMAYLWIMIGLIVLAVFTKRQLSTTQPFLELRVFKSSSFTRTTFLAALVSVVMLGAELLIPLYVQNVHQGSALTSGLIMLPGAVAMMLMSPISGHLFDKYGIKGLTLIGFIITIVATIPMIFFNTQTSYWIISFCYTLRMAGIGLISMQLITSGINALPKELLVHGNSVASTIRQAASSLGTAFIVTLSSVVSKNIDGSHVQALETGYRWSFVATTAIAVLGLLIALQLRNKTTPEFQMKHLDK</sequence>
<feature type="transmembrane region" description="Helical" evidence="8">
    <location>
        <begin position="294"/>
        <end position="312"/>
    </location>
</feature>
<evidence type="ECO:0000256" key="8">
    <source>
        <dbReference type="SAM" id="Phobius"/>
    </source>
</evidence>
<feature type="transmembrane region" description="Helical" evidence="8">
    <location>
        <begin position="432"/>
        <end position="453"/>
    </location>
</feature>